<dbReference type="Proteomes" id="UP000185999">
    <property type="component" value="Unassembled WGS sequence"/>
</dbReference>
<proteinExistence type="predicted"/>
<dbReference type="EMBL" id="FTOE01000002">
    <property type="protein sequence ID" value="SIS55354.1"/>
    <property type="molecule type" value="Genomic_DNA"/>
</dbReference>
<accession>A0A1N7K1N4</accession>
<dbReference type="PROSITE" id="PS51857">
    <property type="entry name" value="CSD_2"/>
    <property type="match status" value="1"/>
</dbReference>
<feature type="transmembrane region" description="Helical" evidence="1">
    <location>
        <begin position="106"/>
        <end position="124"/>
    </location>
</feature>
<evidence type="ECO:0000259" key="2">
    <source>
        <dbReference type="PROSITE" id="PS51857"/>
    </source>
</evidence>
<dbReference type="PANTHER" id="PTHR12962:SF1">
    <property type="entry name" value="COLD SHOCK DOMAIN-CONTAINING PROTEIN CG9705"/>
    <property type="match status" value="1"/>
</dbReference>
<evidence type="ECO:0000256" key="1">
    <source>
        <dbReference type="SAM" id="Phobius"/>
    </source>
</evidence>
<dbReference type="GO" id="GO:0003730">
    <property type="term" value="F:mRNA 3'-UTR binding"/>
    <property type="evidence" value="ECO:0007669"/>
    <property type="project" value="TreeGrafter"/>
</dbReference>
<reference evidence="4" key="1">
    <citation type="submission" date="2017-01" db="EMBL/GenBank/DDBJ databases">
        <authorList>
            <person name="Varghese N."/>
            <person name="Submissions S."/>
        </authorList>
    </citation>
    <scope>NUCLEOTIDE SEQUENCE [LARGE SCALE GENOMIC DNA]</scope>
    <source>
        <strain evidence="4">DSM 22306</strain>
    </source>
</reference>
<dbReference type="SUPFAM" id="SSF50249">
    <property type="entry name" value="Nucleic acid-binding proteins"/>
    <property type="match status" value="1"/>
</dbReference>
<keyword evidence="4" id="KW-1185">Reference proteome</keyword>
<keyword evidence="1" id="KW-0472">Membrane</keyword>
<dbReference type="Gene3D" id="2.40.50.140">
    <property type="entry name" value="Nucleic acid-binding proteins"/>
    <property type="match status" value="1"/>
</dbReference>
<dbReference type="GO" id="GO:0043488">
    <property type="term" value="P:regulation of mRNA stability"/>
    <property type="evidence" value="ECO:0007669"/>
    <property type="project" value="TreeGrafter"/>
</dbReference>
<feature type="domain" description="CSD" evidence="2">
    <location>
        <begin position="2"/>
        <end position="78"/>
    </location>
</feature>
<dbReference type="STRING" id="619304.SAMN05421760_102132"/>
<organism evidence="3 4">
    <name type="scientific">Neptunomonas antarctica</name>
    <dbReference type="NCBI Taxonomy" id="619304"/>
    <lineage>
        <taxon>Bacteria</taxon>
        <taxon>Pseudomonadati</taxon>
        <taxon>Pseudomonadota</taxon>
        <taxon>Gammaproteobacteria</taxon>
        <taxon>Oceanospirillales</taxon>
        <taxon>Oceanospirillaceae</taxon>
        <taxon>Neptunomonas</taxon>
    </lineage>
</organism>
<dbReference type="InterPro" id="IPR052069">
    <property type="entry name" value="Ca-reg_mRNA-binding_domain"/>
</dbReference>
<dbReference type="Pfam" id="PF00313">
    <property type="entry name" value="CSD"/>
    <property type="match status" value="1"/>
</dbReference>
<dbReference type="Pfam" id="PF06961">
    <property type="entry name" value="DUF1294"/>
    <property type="match status" value="1"/>
</dbReference>
<dbReference type="AlphaFoldDB" id="A0A1N7K1N4"/>
<gene>
    <name evidence="3" type="ORF">SAMN05421760_102132</name>
</gene>
<dbReference type="CDD" id="cd04458">
    <property type="entry name" value="CSP_CDS"/>
    <property type="match status" value="1"/>
</dbReference>
<feature type="transmembrane region" description="Helical" evidence="1">
    <location>
        <begin position="80"/>
        <end position="100"/>
    </location>
</feature>
<name>A0A1N7K1N4_9GAMM</name>
<feature type="transmembrane region" description="Helical" evidence="1">
    <location>
        <begin position="168"/>
        <end position="187"/>
    </location>
</feature>
<dbReference type="InterPro" id="IPR012340">
    <property type="entry name" value="NA-bd_OB-fold"/>
</dbReference>
<dbReference type="GO" id="GO:0005737">
    <property type="term" value="C:cytoplasm"/>
    <property type="evidence" value="ECO:0007669"/>
    <property type="project" value="TreeGrafter"/>
</dbReference>
<dbReference type="OrthoDB" id="72963at2"/>
<dbReference type="PANTHER" id="PTHR12962">
    <property type="entry name" value="CALCIUM-REGULATED HEAT STABLE PROTEIN CRHSP-24-RELATED"/>
    <property type="match status" value="1"/>
</dbReference>
<sequence>MRDNGKIVSWNHEKGFGFVQPDSGRQKIFIHISDFKNSHRRPEQNLAVSYIATTDDSGRAKGKSILFEGKKRTPNIKKPGLFSIAMVVIFTAFALLSVIFHTLPRLVLAFYLLISVITFIAYAIDKSAAIKGRWRTKESTLHLLALIGGWPGALLAQQKLRHKSSKQAFLFIFWITVVINLSGFMWLHTPAGSTFLYNYVHNADMKFLNLISDISLPDFVQIWLWKIDYYLNK</sequence>
<evidence type="ECO:0000313" key="3">
    <source>
        <dbReference type="EMBL" id="SIS55354.1"/>
    </source>
</evidence>
<dbReference type="InterPro" id="IPR010718">
    <property type="entry name" value="DUF1294"/>
</dbReference>
<evidence type="ECO:0000313" key="4">
    <source>
        <dbReference type="Proteomes" id="UP000185999"/>
    </source>
</evidence>
<protein>
    <submittedName>
        <fullName evidence="3">Uncharacterized membrane protein YsdA, DUF1294 family</fullName>
    </submittedName>
</protein>
<dbReference type="InterPro" id="IPR002059">
    <property type="entry name" value="CSP_DNA-bd"/>
</dbReference>
<keyword evidence="1" id="KW-0812">Transmembrane</keyword>
<dbReference type="RefSeq" id="WP_054340973.1">
    <property type="nucleotide sequence ID" value="NZ_FTOE01000002.1"/>
</dbReference>
<keyword evidence="1" id="KW-1133">Transmembrane helix</keyword>